<keyword evidence="1" id="KW-1133">Transmembrane helix</keyword>
<reference evidence="2" key="1">
    <citation type="journal article" date="2021" name="Proc. Natl. Acad. Sci. U.S.A.">
        <title>A Catalog of Tens of Thousands of Viruses from Human Metagenomes Reveals Hidden Associations with Chronic Diseases.</title>
        <authorList>
            <person name="Tisza M.J."/>
            <person name="Buck C.B."/>
        </authorList>
    </citation>
    <scope>NUCLEOTIDE SEQUENCE</scope>
    <source>
        <strain evidence="2">CtqSm5</strain>
    </source>
</reference>
<keyword evidence="1" id="KW-0472">Membrane</keyword>
<evidence type="ECO:0000313" key="2">
    <source>
        <dbReference type="EMBL" id="DAF52807.1"/>
    </source>
</evidence>
<name>A0A8S5SQ40_9CAUD</name>
<accession>A0A8S5SQ40</accession>
<sequence length="58" mass="6421">MVMDYTTLFFAICSIAIGIVSGKFLAEGSEEKSWTKIVVGLAILILCIIVLVWYYMGV</sequence>
<organism evidence="2">
    <name type="scientific">Siphoviridae sp. ctqSm5</name>
    <dbReference type="NCBI Taxonomy" id="2827949"/>
    <lineage>
        <taxon>Viruses</taxon>
        <taxon>Duplodnaviria</taxon>
        <taxon>Heunggongvirae</taxon>
        <taxon>Uroviricota</taxon>
        <taxon>Caudoviricetes</taxon>
    </lineage>
</organism>
<dbReference type="EMBL" id="BK032642">
    <property type="protein sequence ID" value="DAF52807.1"/>
    <property type="molecule type" value="Genomic_DNA"/>
</dbReference>
<keyword evidence="1" id="KW-0812">Transmembrane</keyword>
<feature type="transmembrane region" description="Helical" evidence="1">
    <location>
        <begin position="6"/>
        <end position="25"/>
    </location>
</feature>
<protein>
    <submittedName>
        <fullName evidence="2">Vesicle-associated membrane protein 2</fullName>
    </submittedName>
</protein>
<proteinExistence type="predicted"/>
<evidence type="ECO:0000256" key="1">
    <source>
        <dbReference type="SAM" id="Phobius"/>
    </source>
</evidence>
<feature type="transmembrane region" description="Helical" evidence="1">
    <location>
        <begin position="37"/>
        <end position="56"/>
    </location>
</feature>